<dbReference type="EMBL" id="JAHLDV010000037">
    <property type="protein sequence ID" value="MBU3160832.1"/>
    <property type="molecule type" value="Genomic_DNA"/>
</dbReference>
<comment type="caution">
    <text evidence="1">The sequence shown here is derived from an EMBL/GenBank/DDBJ whole genome shotgun (WGS) entry which is preliminary data.</text>
</comment>
<accession>A0ABS6BV80</accession>
<evidence type="ECO:0008006" key="3">
    <source>
        <dbReference type="Google" id="ProtNLM"/>
    </source>
</evidence>
<evidence type="ECO:0000313" key="1">
    <source>
        <dbReference type="EMBL" id="MBU3160832.1"/>
    </source>
</evidence>
<name>A0ABS6BV80_9CLOT</name>
<sequence>MVIKNIYEDGIKMKNKRNILILISASMTILIFVGCSSTKSPTTMKPSITMKSSMNTAQANSTLMLRTFYSDILKALVTAKTITQTQSEIVLEELTRDVPQVKAKINKLSALVKSRIITQAQSDIINQKIQEAMEKIKY</sequence>
<gene>
    <name evidence="1" type="ORF">KPL37_13885</name>
</gene>
<dbReference type="Proteomes" id="UP000776252">
    <property type="component" value="Unassembled WGS sequence"/>
</dbReference>
<proteinExistence type="predicted"/>
<protein>
    <recommendedName>
        <fullName evidence="3">Lipoprotein</fullName>
    </recommendedName>
</protein>
<organism evidence="1 2">
    <name type="scientific">Clostridium frigoris</name>
    <dbReference type="NCBI Taxonomy" id="205327"/>
    <lineage>
        <taxon>Bacteria</taxon>
        <taxon>Bacillati</taxon>
        <taxon>Bacillota</taxon>
        <taxon>Clostridia</taxon>
        <taxon>Eubacteriales</taxon>
        <taxon>Clostridiaceae</taxon>
        <taxon>Clostridium</taxon>
    </lineage>
</organism>
<evidence type="ECO:0000313" key="2">
    <source>
        <dbReference type="Proteomes" id="UP000776252"/>
    </source>
</evidence>
<reference evidence="1 2" key="1">
    <citation type="submission" date="2021-06" db="EMBL/GenBank/DDBJ databases">
        <title>Clostridia strains as spoilage organisms.</title>
        <authorList>
            <person name="Wambui J."/>
            <person name="Stephan R."/>
            <person name="Stevens M.J.A."/>
        </authorList>
    </citation>
    <scope>NUCLEOTIDE SEQUENCE [LARGE SCALE GENOMIC DNA]</scope>
    <source>
        <strain evidence="1 2">DSM 14204</strain>
    </source>
</reference>
<dbReference type="RefSeq" id="WP_216150314.1">
    <property type="nucleotide sequence ID" value="NZ_JAHLDV010000037.1"/>
</dbReference>
<keyword evidence="2" id="KW-1185">Reference proteome</keyword>
<dbReference type="PROSITE" id="PS51257">
    <property type="entry name" value="PROKAR_LIPOPROTEIN"/>
    <property type="match status" value="1"/>
</dbReference>